<dbReference type="AlphaFoldDB" id="A0ABD1D2R1"/>
<accession>A0ABD1D2R1</accession>
<feature type="compositionally biased region" description="Polar residues" evidence="1">
    <location>
        <begin position="125"/>
        <end position="135"/>
    </location>
</feature>
<sequence>MTDNNNFLIPQHVIKQEPSAAPGSSPLVAPVPCVPAAAAESMDSPTSSMSVMVTGLDYSTHHHQPQQIIEYDPTSDPNHQVNVIIEHQQVVETQPSIEQQEQSVIEALCQQAHQNRLQRKRLRLDNQQPENNGSGYPSDEDDDEDPRRKVVHPRVHHYAGAAAGQESIEEQEKVLSNQLQPQQLNSPFHHPVLAGFQHRHSSTPPSRSISPSQSPTVSDTTASVSSRISSGPASAAQLQSHHQLPAAAAALSLANINQHNFIV</sequence>
<proteinExistence type="predicted"/>
<evidence type="ECO:0000313" key="2">
    <source>
        <dbReference type="EMBL" id="KAL1390296.1"/>
    </source>
</evidence>
<comment type="caution">
    <text evidence="2">The sequence shown here is derived from an EMBL/GenBank/DDBJ whole genome shotgun (WGS) entry which is preliminary data.</text>
</comment>
<feature type="compositionally biased region" description="Low complexity" evidence="1">
    <location>
        <begin position="202"/>
        <end position="218"/>
    </location>
</feature>
<evidence type="ECO:0000256" key="1">
    <source>
        <dbReference type="SAM" id="MobiDB-lite"/>
    </source>
</evidence>
<evidence type="ECO:0000313" key="3">
    <source>
        <dbReference type="Proteomes" id="UP001562425"/>
    </source>
</evidence>
<gene>
    <name evidence="2" type="ORF">pipiens_012451</name>
</gene>
<feature type="region of interest" description="Disordered" evidence="1">
    <location>
        <begin position="120"/>
        <end position="148"/>
    </location>
</feature>
<name>A0ABD1D2R1_CULPP</name>
<dbReference type="Proteomes" id="UP001562425">
    <property type="component" value="Unassembled WGS sequence"/>
</dbReference>
<keyword evidence="3" id="KW-1185">Reference proteome</keyword>
<feature type="compositionally biased region" description="Polar residues" evidence="1">
    <location>
        <begin position="219"/>
        <end position="232"/>
    </location>
</feature>
<protein>
    <submittedName>
        <fullName evidence="2">Uncharacterized protein</fullName>
    </submittedName>
</protein>
<feature type="region of interest" description="Disordered" evidence="1">
    <location>
        <begin position="196"/>
        <end position="239"/>
    </location>
</feature>
<reference evidence="2 3" key="1">
    <citation type="submission" date="2024-05" db="EMBL/GenBank/DDBJ databases">
        <title>Culex pipiens pipiens assembly and annotation.</title>
        <authorList>
            <person name="Alout H."/>
            <person name="Durand T."/>
        </authorList>
    </citation>
    <scope>NUCLEOTIDE SEQUENCE [LARGE SCALE GENOMIC DNA]</scope>
    <source>
        <strain evidence="2">HA-2024</strain>
        <tissue evidence="2">Whole body</tissue>
    </source>
</reference>
<organism evidence="2 3">
    <name type="scientific">Culex pipiens pipiens</name>
    <name type="common">Northern house mosquito</name>
    <dbReference type="NCBI Taxonomy" id="38569"/>
    <lineage>
        <taxon>Eukaryota</taxon>
        <taxon>Metazoa</taxon>
        <taxon>Ecdysozoa</taxon>
        <taxon>Arthropoda</taxon>
        <taxon>Hexapoda</taxon>
        <taxon>Insecta</taxon>
        <taxon>Pterygota</taxon>
        <taxon>Neoptera</taxon>
        <taxon>Endopterygota</taxon>
        <taxon>Diptera</taxon>
        <taxon>Nematocera</taxon>
        <taxon>Culicoidea</taxon>
        <taxon>Culicidae</taxon>
        <taxon>Culicinae</taxon>
        <taxon>Culicini</taxon>
        <taxon>Culex</taxon>
        <taxon>Culex</taxon>
    </lineage>
</organism>
<dbReference type="EMBL" id="JBEHCU010007936">
    <property type="protein sequence ID" value="KAL1390296.1"/>
    <property type="molecule type" value="Genomic_DNA"/>
</dbReference>